<accession>W4QQH7</accession>
<dbReference type="InterPro" id="IPR050680">
    <property type="entry name" value="YpeA/RimI_acetyltransf"/>
</dbReference>
<feature type="domain" description="N-acetyltransferase" evidence="3">
    <location>
        <begin position="1"/>
        <end position="125"/>
    </location>
</feature>
<evidence type="ECO:0000256" key="1">
    <source>
        <dbReference type="ARBA" id="ARBA00022679"/>
    </source>
</evidence>
<comment type="caution">
    <text evidence="4">The sequence shown here is derived from an EMBL/GenBank/DDBJ whole genome shotgun (WGS) entry which is preliminary data.</text>
</comment>
<protein>
    <recommendedName>
        <fullName evidence="3">N-acetyltransferase domain-containing protein</fullName>
    </recommendedName>
</protein>
<dbReference type="Gene3D" id="3.40.630.30">
    <property type="match status" value="2"/>
</dbReference>
<dbReference type="PANTHER" id="PTHR43420:SF47">
    <property type="entry name" value="N-ACETYLTRANSFERASE DOMAIN-CONTAINING PROTEIN"/>
    <property type="match status" value="1"/>
</dbReference>
<name>W4QQH7_HALA3</name>
<organism evidence="4 5">
    <name type="scientific">Halalkalibacter akibai (strain ATCC 43226 / DSM 21942 / CIP 109018 / JCM 9157 / 1139)</name>
    <name type="common">Bacillus akibai</name>
    <dbReference type="NCBI Taxonomy" id="1236973"/>
    <lineage>
        <taxon>Bacteria</taxon>
        <taxon>Bacillati</taxon>
        <taxon>Bacillota</taxon>
        <taxon>Bacilli</taxon>
        <taxon>Bacillales</taxon>
        <taxon>Bacillaceae</taxon>
        <taxon>Halalkalibacter</taxon>
    </lineage>
</organism>
<dbReference type="eggNOG" id="COG0456">
    <property type="taxonomic scope" value="Bacteria"/>
</dbReference>
<evidence type="ECO:0000259" key="3">
    <source>
        <dbReference type="PROSITE" id="PS51186"/>
    </source>
</evidence>
<dbReference type="InterPro" id="IPR016181">
    <property type="entry name" value="Acyl_CoA_acyltransferase"/>
</dbReference>
<dbReference type="Pfam" id="PF00583">
    <property type="entry name" value="Acetyltransf_1"/>
    <property type="match status" value="2"/>
</dbReference>
<evidence type="ECO:0000313" key="4">
    <source>
        <dbReference type="EMBL" id="GAE33589.1"/>
    </source>
</evidence>
<dbReference type="STRING" id="1236973.JCM9157_604"/>
<dbReference type="EMBL" id="BAUV01000003">
    <property type="protein sequence ID" value="GAE33589.1"/>
    <property type="molecule type" value="Genomic_DNA"/>
</dbReference>
<evidence type="ECO:0000313" key="5">
    <source>
        <dbReference type="Proteomes" id="UP000018896"/>
    </source>
</evidence>
<keyword evidence="2" id="KW-0012">Acyltransferase</keyword>
<dbReference type="RefSeq" id="WP_052012909.1">
    <property type="nucleotide sequence ID" value="NZ_BAUV01000003.1"/>
</dbReference>
<dbReference type="SUPFAM" id="SSF55729">
    <property type="entry name" value="Acyl-CoA N-acyltransferases (Nat)"/>
    <property type="match status" value="2"/>
</dbReference>
<dbReference type="InterPro" id="IPR000182">
    <property type="entry name" value="GNAT_dom"/>
</dbReference>
<gene>
    <name evidence="4" type="ORF">JCM9157_604</name>
</gene>
<dbReference type="PANTHER" id="PTHR43420">
    <property type="entry name" value="ACETYLTRANSFERASE"/>
    <property type="match status" value="1"/>
</dbReference>
<keyword evidence="1" id="KW-0808">Transferase</keyword>
<sequence>MKKIDQTELKLNWDLLETRSDGEKNDFLYYEQNRLIGFLGLYGFGNKVEICGMVHPDHRRKGIFSVLLKEGLAQLSKRNVPTILLNIPASSETGKAFVLNQPFTYSFSEHQMVWEPTSLMKDPVTSVSLRQARKEELPFVVKLDADCFDMELEEAASMYKRAQDITSNFIIEHNRNPVGKLRWHKEGKESWMYGFAVMPEWQGKGIGRQALIQAVQKEAEKGQSVYLEVVPENNQALTLYQSCGFKSFATQDYYLLIKEKVVSIF</sequence>
<evidence type="ECO:0000256" key="2">
    <source>
        <dbReference type="ARBA" id="ARBA00023315"/>
    </source>
</evidence>
<dbReference type="AlphaFoldDB" id="W4QQH7"/>
<dbReference type="Proteomes" id="UP000018896">
    <property type="component" value="Unassembled WGS sequence"/>
</dbReference>
<dbReference type="GO" id="GO:0016747">
    <property type="term" value="F:acyltransferase activity, transferring groups other than amino-acyl groups"/>
    <property type="evidence" value="ECO:0007669"/>
    <property type="project" value="InterPro"/>
</dbReference>
<dbReference type="PROSITE" id="PS51186">
    <property type="entry name" value="GNAT"/>
    <property type="match status" value="2"/>
</dbReference>
<proteinExistence type="predicted"/>
<keyword evidence="5" id="KW-1185">Reference proteome</keyword>
<feature type="domain" description="N-acetyltransferase" evidence="3">
    <location>
        <begin position="127"/>
        <end position="263"/>
    </location>
</feature>
<dbReference type="OrthoDB" id="7163760at2"/>
<reference evidence="4 5" key="1">
    <citation type="journal article" date="2014" name="Genome Announc.">
        <title>Draft Genome Sequences of Three Alkaliphilic Bacillus Strains, Bacillus wakoensis JCM 9140T, Bacillus akibai JCM 9157T, and Bacillus hemicellulosilyticus JCM 9152T.</title>
        <authorList>
            <person name="Yuki M."/>
            <person name="Oshima K."/>
            <person name="Suda W."/>
            <person name="Oshida Y."/>
            <person name="Kitamura K."/>
            <person name="Iida T."/>
            <person name="Hattori M."/>
            <person name="Ohkuma M."/>
        </authorList>
    </citation>
    <scope>NUCLEOTIDE SEQUENCE [LARGE SCALE GENOMIC DNA]</scope>
    <source>
        <strain evidence="4 5">JCM 9157</strain>
    </source>
</reference>
<dbReference type="CDD" id="cd04301">
    <property type="entry name" value="NAT_SF"/>
    <property type="match status" value="2"/>
</dbReference>